<gene>
    <name evidence="2" type="ORF">kpv74_40</name>
</gene>
<organism evidence="2 3">
    <name type="scientific">Klebsiella phage vB_KpnP_KpV74</name>
    <name type="common">Bacteriophage vB_KpnP_KpV74</name>
    <dbReference type="NCBI Taxonomy" id="1933773"/>
    <lineage>
        <taxon>Viruses</taxon>
        <taxon>Duplodnaviria</taxon>
        <taxon>Heunggongvirae</taxon>
        <taxon>Uroviricota</taxon>
        <taxon>Caudoviricetes</taxon>
        <taxon>Autographivirales</taxon>
        <taxon>Autoscriptoviridae</taxon>
        <taxon>Slopekvirinae</taxon>
        <taxon>Drulisvirus</taxon>
        <taxon>Drulisvirus KpV74</taxon>
    </lineage>
</organism>
<accession>A0A1P8VWA3</accession>
<keyword evidence="2" id="KW-0540">Nuclease</keyword>
<name>A0A1P8VWA3_BPK74</name>
<proteinExistence type="predicted"/>
<dbReference type="InterPro" id="IPR016177">
    <property type="entry name" value="DNA-bd_dom_sf"/>
</dbReference>
<dbReference type="InterPro" id="IPR044925">
    <property type="entry name" value="His-Me_finger_sf"/>
</dbReference>
<dbReference type="GO" id="GO:0004519">
    <property type="term" value="F:endonuclease activity"/>
    <property type="evidence" value="ECO:0007669"/>
    <property type="project" value="UniProtKB-KW"/>
</dbReference>
<reference evidence="2" key="1">
    <citation type="submission" date="2016-12" db="EMBL/GenBank/DDBJ databases">
        <title>Complete genome sequence of Klebsiella pneumoniae bacteriophage vB_KpnP_KpV74.</title>
        <authorList>
            <person name="Komisarova E.V."/>
            <person name="Krasilnikova V.M."/>
            <person name="Kislichkina A.A."/>
            <person name="Volozhantsev N.V."/>
        </authorList>
    </citation>
    <scope>NUCLEOTIDE SEQUENCE [LARGE SCALE GENOMIC DNA]</scope>
</reference>
<dbReference type="Pfam" id="PF13392">
    <property type="entry name" value="HNH_3"/>
    <property type="match status" value="1"/>
</dbReference>
<dbReference type="GO" id="GO:0003677">
    <property type="term" value="F:DNA binding"/>
    <property type="evidence" value="ECO:0007669"/>
    <property type="project" value="InterPro"/>
</dbReference>
<dbReference type="InterPro" id="IPR003615">
    <property type="entry name" value="HNH_nuc"/>
</dbReference>
<evidence type="ECO:0000313" key="3">
    <source>
        <dbReference type="Proteomes" id="UP000226096"/>
    </source>
</evidence>
<dbReference type="SUPFAM" id="SSF54171">
    <property type="entry name" value="DNA-binding domain"/>
    <property type="match status" value="1"/>
</dbReference>
<keyword evidence="3" id="KW-1185">Reference proteome</keyword>
<organismHost>
    <name type="scientific">Klebsiella pneumoniae</name>
    <dbReference type="NCBI Taxonomy" id="573"/>
</organismHost>
<keyword evidence="2" id="KW-0378">Hydrolase</keyword>
<keyword evidence="2" id="KW-0255">Endonuclease</keyword>
<evidence type="ECO:0000259" key="1">
    <source>
        <dbReference type="Pfam" id="PF13392"/>
    </source>
</evidence>
<dbReference type="Gene3D" id="3.90.75.20">
    <property type="match status" value="1"/>
</dbReference>
<protein>
    <submittedName>
        <fullName evidence="2">HNH endonuclease</fullName>
    </submittedName>
</protein>
<sequence>MEINLLQELANRYTYTEDGRLINKATGRFGDTYQNNWGYHRVTWDRGAAGRVREYAHRLVWFMHHGDIPQGLMVDHINLDKADNQIENLRLVDKSGNAQNSVWKGYCWDSRANKWRAYIKLGGKTTHLGHFDCEQAARDAYLKAKAKMHACASVNVLK</sequence>
<dbReference type="Proteomes" id="UP000226096">
    <property type="component" value="Segment"/>
</dbReference>
<dbReference type="EMBL" id="KY385423">
    <property type="protein sequence ID" value="APZ82752.1"/>
    <property type="molecule type" value="Genomic_DNA"/>
</dbReference>
<feature type="domain" description="HNH nuclease" evidence="1">
    <location>
        <begin position="55"/>
        <end position="98"/>
    </location>
</feature>
<dbReference type="SUPFAM" id="SSF54060">
    <property type="entry name" value="His-Me finger endonucleases"/>
    <property type="match status" value="1"/>
</dbReference>
<evidence type="ECO:0000313" key="2">
    <source>
        <dbReference type="EMBL" id="APZ82752.1"/>
    </source>
</evidence>